<keyword evidence="4" id="KW-1185">Reference proteome</keyword>
<feature type="transmembrane region" description="Helical" evidence="2">
    <location>
        <begin position="15"/>
        <end position="34"/>
    </location>
</feature>
<sequence length="264" mass="28636">MIVIILLNVFVSSPIFITLIIILTLIFIFILIIINDIDEDGGVIIIIEDGPAEGGPANKGKEEEKEGGVAGGGAEWIAGAKAGIGRAEKKGIVKKDRMRKAGKAGKEEREERTEQSEQSGPKMGRKVIVSLAKKERKVMTRKRETGVSLVLVQSVDLRVKAREVDRLIVEVVGDCAVEVIVDLDELALDIESGVSGSATPLPAVRLLRLVFEFVVSRSEESLGLKDDWDDSDESLGVIPSPPLLQYPGGGVIVYIWLVFPPFQP</sequence>
<proteinExistence type="predicted"/>
<organism evidence="3 4">
    <name type="scientific">Lentinula edodes</name>
    <name type="common">Shiitake mushroom</name>
    <name type="synonym">Lentinus edodes</name>
    <dbReference type="NCBI Taxonomy" id="5353"/>
    <lineage>
        <taxon>Eukaryota</taxon>
        <taxon>Fungi</taxon>
        <taxon>Dikarya</taxon>
        <taxon>Basidiomycota</taxon>
        <taxon>Agaricomycotina</taxon>
        <taxon>Agaricomycetes</taxon>
        <taxon>Agaricomycetidae</taxon>
        <taxon>Agaricales</taxon>
        <taxon>Marasmiineae</taxon>
        <taxon>Omphalotaceae</taxon>
        <taxon>Lentinula</taxon>
    </lineage>
</organism>
<keyword evidence="2" id="KW-0472">Membrane</keyword>
<name>A0A1Q3E4N3_LENED</name>
<keyword evidence="2" id="KW-0812">Transmembrane</keyword>
<evidence type="ECO:0000313" key="4">
    <source>
        <dbReference type="Proteomes" id="UP000188533"/>
    </source>
</evidence>
<dbReference type="EMBL" id="BDGU01000084">
    <property type="protein sequence ID" value="GAW02121.1"/>
    <property type="molecule type" value="Genomic_DNA"/>
</dbReference>
<gene>
    <name evidence="3" type="ORF">LENED_003754</name>
</gene>
<evidence type="ECO:0000313" key="3">
    <source>
        <dbReference type="EMBL" id="GAW02121.1"/>
    </source>
</evidence>
<evidence type="ECO:0000256" key="2">
    <source>
        <dbReference type="SAM" id="Phobius"/>
    </source>
</evidence>
<reference evidence="3 4" key="1">
    <citation type="submission" date="2016-08" db="EMBL/GenBank/DDBJ databases">
        <authorList>
            <consortium name="Lentinula edodes genome sequencing consortium"/>
            <person name="Sakamoto Y."/>
            <person name="Nakade K."/>
            <person name="Sato S."/>
            <person name="Yoshida Y."/>
            <person name="Miyazaki K."/>
            <person name="Natsume S."/>
            <person name="Konno N."/>
        </authorList>
    </citation>
    <scope>NUCLEOTIDE SEQUENCE [LARGE SCALE GENOMIC DNA]</scope>
    <source>
        <strain evidence="3 4">NBRC 111202</strain>
    </source>
</reference>
<protein>
    <submittedName>
        <fullName evidence="3">Uncharacterized protein</fullName>
    </submittedName>
</protein>
<comment type="caution">
    <text evidence="3">The sequence shown here is derived from an EMBL/GenBank/DDBJ whole genome shotgun (WGS) entry which is preliminary data.</text>
</comment>
<dbReference type="Proteomes" id="UP000188533">
    <property type="component" value="Unassembled WGS sequence"/>
</dbReference>
<reference evidence="3 4" key="2">
    <citation type="submission" date="2017-02" db="EMBL/GenBank/DDBJ databases">
        <title>A genome survey and senescence transcriptome analysis in Lentinula edodes.</title>
        <authorList>
            <person name="Sakamoto Y."/>
            <person name="Nakade K."/>
            <person name="Sato S."/>
            <person name="Yoshida Y."/>
            <person name="Miyazaki K."/>
            <person name="Natsume S."/>
            <person name="Konno N."/>
        </authorList>
    </citation>
    <scope>NUCLEOTIDE SEQUENCE [LARGE SCALE GENOMIC DNA]</scope>
    <source>
        <strain evidence="3 4">NBRC 111202</strain>
    </source>
</reference>
<keyword evidence="2" id="KW-1133">Transmembrane helix</keyword>
<accession>A0A1Q3E4N3</accession>
<feature type="compositionally biased region" description="Basic and acidic residues" evidence="1">
    <location>
        <begin position="104"/>
        <end position="115"/>
    </location>
</feature>
<evidence type="ECO:0000256" key="1">
    <source>
        <dbReference type="SAM" id="MobiDB-lite"/>
    </source>
</evidence>
<feature type="region of interest" description="Disordered" evidence="1">
    <location>
        <begin position="97"/>
        <end position="123"/>
    </location>
</feature>
<dbReference type="AlphaFoldDB" id="A0A1Q3E4N3"/>